<evidence type="ECO:0000313" key="2">
    <source>
        <dbReference type="EMBL" id="OJT03383.1"/>
    </source>
</evidence>
<keyword evidence="3" id="KW-1185">Reference proteome</keyword>
<sequence>MPTVPSTCLHLDFQSIPEVAALTEASFHSPGEHTAGPTPDPDLDDMILVPVDQGNAVSQQSVSLPPFQATASSGKPRIDLGSLNLHSPSSIVGTPFDISPRFEYPFPSASRSPPFAPSIYDFDPGLPSFPGLAAHHVALPLMPMTVPMPPIAVHPGKARGDTRSFSPTHLKLQARDPPVPPSLVKKRKLTKPATCSEAAVAPTCPSAGRPRAGSLSDLPEHLQQEHGRGRVDRLLAERFDADRDRSHSLDLARKRAPLERVRSDVTIVESGAEFFDAKPPLLHASSSETLLSDSGRTEKLVESPRSASPASDTSSRCEGEALEHSILPFTLRPSELSPQ</sequence>
<protein>
    <submittedName>
        <fullName evidence="2">Uncharacterized protein</fullName>
    </submittedName>
</protein>
<feature type="compositionally biased region" description="Polar residues" evidence="1">
    <location>
        <begin position="305"/>
        <end position="314"/>
    </location>
</feature>
<comment type="caution">
    <text evidence="2">The sequence shown here is derived from an EMBL/GenBank/DDBJ whole genome shotgun (WGS) entry which is preliminary data.</text>
</comment>
<feature type="region of interest" description="Disordered" evidence="1">
    <location>
        <begin position="171"/>
        <end position="190"/>
    </location>
</feature>
<name>A0A1M2V758_TRAPU</name>
<reference evidence="2 3" key="1">
    <citation type="submission" date="2016-10" db="EMBL/GenBank/DDBJ databases">
        <title>Genome sequence of the basidiomycete white-rot fungus Trametes pubescens.</title>
        <authorList>
            <person name="Makela M.R."/>
            <person name="Granchi Z."/>
            <person name="Peng M."/>
            <person name="De Vries R.P."/>
            <person name="Grigoriev I."/>
            <person name="Riley R."/>
            <person name="Hilden K."/>
        </authorList>
    </citation>
    <scope>NUCLEOTIDE SEQUENCE [LARGE SCALE GENOMIC DNA]</scope>
    <source>
        <strain evidence="2 3">FBCC735</strain>
    </source>
</reference>
<organism evidence="2 3">
    <name type="scientific">Trametes pubescens</name>
    <name type="common">White-rot fungus</name>
    <dbReference type="NCBI Taxonomy" id="154538"/>
    <lineage>
        <taxon>Eukaryota</taxon>
        <taxon>Fungi</taxon>
        <taxon>Dikarya</taxon>
        <taxon>Basidiomycota</taxon>
        <taxon>Agaricomycotina</taxon>
        <taxon>Agaricomycetes</taxon>
        <taxon>Polyporales</taxon>
        <taxon>Polyporaceae</taxon>
        <taxon>Trametes</taxon>
    </lineage>
</organism>
<dbReference type="OrthoDB" id="3003645at2759"/>
<dbReference type="EMBL" id="MNAD01001618">
    <property type="protein sequence ID" value="OJT03383.1"/>
    <property type="molecule type" value="Genomic_DNA"/>
</dbReference>
<dbReference type="Proteomes" id="UP000184267">
    <property type="component" value="Unassembled WGS sequence"/>
</dbReference>
<dbReference type="OMA" id="ICEIDRE"/>
<proteinExistence type="predicted"/>
<feature type="region of interest" description="Disordered" evidence="1">
    <location>
        <begin position="286"/>
        <end position="339"/>
    </location>
</feature>
<gene>
    <name evidence="2" type="ORF">TRAPUB_6052</name>
</gene>
<dbReference type="AlphaFoldDB" id="A0A1M2V758"/>
<accession>A0A1M2V758</accession>
<evidence type="ECO:0000256" key="1">
    <source>
        <dbReference type="SAM" id="MobiDB-lite"/>
    </source>
</evidence>
<evidence type="ECO:0000313" key="3">
    <source>
        <dbReference type="Proteomes" id="UP000184267"/>
    </source>
</evidence>